<evidence type="ECO:0000313" key="3">
    <source>
        <dbReference type="EMBL" id="TPX15191.1"/>
    </source>
</evidence>
<dbReference type="RefSeq" id="XP_030996902.1">
    <property type="nucleotide sequence ID" value="XM_031139194.1"/>
</dbReference>
<accession>A0A507BE15</accession>
<dbReference type="Gene3D" id="3.90.190.10">
    <property type="entry name" value="Protein tyrosine phosphatase superfamily"/>
    <property type="match status" value="1"/>
</dbReference>
<comment type="caution">
    <text evidence="3">The sequence shown here is derived from an EMBL/GenBank/DDBJ whole genome shotgun (WGS) entry which is preliminary data.</text>
</comment>
<dbReference type="PANTHER" id="PTHR31126">
    <property type="entry name" value="TYROSINE-PROTEIN PHOSPHATASE"/>
    <property type="match status" value="1"/>
</dbReference>
<evidence type="ECO:0000313" key="4">
    <source>
        <dbReference type="Proteomes" id="UP000319257"/>
    </source>
</evidence>
<feature type="domain" description="Tyrosine specific protein phosphatases" evidence="2">
    <location>
        <begin position="217"/>
        <end position="282"/>
    </location>
</feature>
<dbReference type="OrthoDB" id="9988524at2759"/>
<dbReference type="InterPro" id="IPR000387">
    <property type="entry name" value="Tyr_Pase_dom"/>
</dbReference>
<dbReference type="GO" id="GO:0004721">
    <property type="term" value="F:phosphoprotein phosphatase activity"/>
    <property type="evidence" value="ECO:0007669"/>
    <property type="project" value="InterPro"/>
</dbReference>
<organism evidence="3 4">
    <name type="scientific">Thyridium curvatum</name>
    <dbReference type="NCBI Taxonomy" id="1093900"/>
    <lineage>
        <taxon>Eukaryota</taxon>
        <taxon>Fungi</taxon>
        <taxon>Dikarya</taxon>
        <taxon>Ascomycota</taxon>
        <taxon>Pezizomycotina</taxon>
        <taxon>Sordariomycetes</taxon>
        <taxon>Sordariomycetidae</taxon>
        <taxon>Thyridiales</taxon>
        <taxon>Thyridiaceae</taxon>
        <taxon>Thyridium</taxon>
    </lineage>
</organism>
<feature type="region of interest" description="Disordered" evidence="1">
    <location>
        <begin position="19"/>
        <end position="45"/>
    </location>
</feature>
<evidence type="ECO:0000259" key="2">
    <source>
        <dbReference type="PROSITE" id="PS50056"/>
    </source>
</evidence>
<proteinExistence type="predicted"/>
<dbReference type="STRING" id="1093900.A0A507BE15"/>
<dbReference type="InterPro" id="IPR029021">
    <property type="entry name" value="Prot-tyrosine_phosphatase-like"/>
</dbReference>
<reference evidence="3 4" key="1">
    <citation type="submission" date="2019-06" db="EMBL/GenBank/DDBJ databases">
        <title>Draft genome sequence of the filamentous fungus Phialemoniopsis curvata isolated from diesel fuel.</title>
        <authorList>
            <person name="Varaljay V.A."/>
            <person name="Lyon W.J."/>
            <person name="Crouch A.L."/>
            <person name="Drake C.E."/>
            <person name="Hollomon J.M."/>
            <person name="Nadeau L.J."/>
            <person name="Nunn H.S."/>
            <person name="Stevenson B.S."/>
            <person name="Bojanowski C.L."/>
            <person name="Crookes-Goodson W.J."/>
        </authorList>
    </citation>
    <scope>NUCLEOTIDE SEQUENCE [LARGE SCALE GENOMIC DNA]</scope>
    <source>
        <strain evidence="3 4">D216</strain>
    </source>
</reference>
<feature type="compositionally biased region" description="Basic residues" evidence="1">
    <location>
        <begin position="19"/>
        <end position="37"/>
    </location>
</feature>
<dbReference type="SUPFAM" id="SSF52799">
    <property type="entry name" value="(Phosphotyrosine protein) phosphatases II"/>
    <property type="match status" value="1"/>
</dbReference>
<dbReference type="Pfam" id="PF13350">
    <property type="entry name" value="Y_phosphatase3"/>
    <property type="match status" value="1"/>
</dbReference>
<sequence length="339" mass="38002">MGDQNAPFKSLRALFTNSTKKKKRIQRAKKGSKKKNVQHQAFAGRHRPNYYSGDWQLIYGRADGIPSSLPSMVLPGSLREGLLLRSARPDDATLDDRARLVEEYAIRTVMDLRTKTEHLNQARKRDTDLKLPALAKSNAALAEPVQIPGLNYIEIKITGRNFERFLLSQLSWISYFKLIFLFILGYRMQAISILGREVMQPQGLTGLALATVDQSGPEIAEALNSIIDPSGLPLLVHCTQGKDRTGIIVALVLMVLGVSVEAIDYDYRLSDEALAPEREARLREIREIGLTDDFGSTAEGLIEDTAQHLETEYGGVDAYLDGIGFDRQRRDRLRESLLY</sequence>
<gene>
    <name evidence="3" type="ORF">E0L32_004749</name>
</gene>
<name>A0A507BE15_9PEZI</name>
<dbReference type="InterPro" id="IPR016130">
    <property type="entry name" value="Tyr_Pase_AS"/>
</dbReference>
<protein>
    <recommendedName>
        <fullName evidence="2">Tyrosine specific protein phosphatases domain-containing protein</fullName>
    </recommendedName>
</protein>
<dbReference type="PROSITE" id="PS00383">
    <property type="entry name" value="TYR_PHOSPHATASE_1"/>
    <property type="match status" value="1"/>
</dbReference>
<dbReference type="GeneID" id="41972196"/>
<dbReference type="InterPro" id="IPR026893">
    <property type="entry name" value="Tyr/Ser_Pase_IphP-type"/>
</dbReference>
<dbReference type="InParanoid" id="A0A507BE15"/>
<evidence type="ECO:0000256" key="1">
    <source>
        <dbReference type="SAM" id="MobiDB-lite"/>
    </source>
</evidence>
<dbReference type="EMBL" id="SKBQ01000023">
    <property type="protein sequence ID" value="TPX15191.1"/>
    <property type="molecule type" value="Genomic_DNA"/>
</dbReference>
<keyword evidence="4" id="KW-1185">Reference proteome</keyword>
<dbReference type="PROSITE" id="PS50056">
    <property type="entry name" value="TYR_PHOSPHATASE_2"/>
    <property type="match status" value="1"/>
</dbReference>
<dbReference type="Proteomes" id="UP000319257">
    <property type="component" value="Unassembled WGS sequence"/>
</dbReference>
<dbReference type="PANTHER" id="PTHR31126:SF10">
    <property type="entry name" value="PROTEIN PHOSPHATASE, PUTATIVE (AFU_ORTHOLOGUE AFUA_6G06650)-RELATED"/>
    <property type="match status" value="1"/>
</dbReference>
<dbReference type="AlphaFoldDB" id="A0A507BE15"/>